<keyword evidence="2" id="KW-1185">Reference proteome</keyword>
<name>A0ACC3CBP5_PYRYE</name>
<protein>
    <submittedName>
        <fullName evidence="1">Uncharacterized protein</fullName>
    </submittedName>
</protein>
<dbReference type="Proteomes" id="UP000798662">
    <property type="component" value="Chromosome 3"/>
</dbReference>
<accession>A0ACC3CBP5</accession>
<sequence length="133" mass="13872">MLLCCNSPFVLRCFYRSTTSTEAALMRQGRVAVAPGLTGAAPFMDAAVLVRQALIGVAIGQRRGRAVPVPLALVAMAIDAAALCGVGGDTTHFGRVNLSLLWPLTWALPTAVAAPLATAIAGEATFLVTRFYL</sequence>
<evidence type="ECO:0000313" key="1">
    <source>
        <dbReference type="EMBL" id="KAK1867676.1"/>
    </source>
</evidence>
<dbReference type="EMBL" id="CM020620">
    <property type="protein sequence ID" value="KAK1867676.1"/>
    <property type="molecule type" value="Genomic_DNA"/>
</dbReference>
<reference evidence="1" key="1">
    <citation type="submission" date="2019-11" db="EMBL/GenBank/DDBJ databases">
        <title>Nori genome reveals adaptations in red seaweeds to the harsh intertidal environment.</title>
        <authorList>
            <person name="Wang D."/>
            <person name="Mao Y."/>
        </authorList>
    </citation>
    <scope>NUCLEOTIDE SEQUENCE</scope>
    <source>
        <tissue evidence="1">Gametophyte</tissue>
    </source>
</reference>
<evidence type="ECO:0000313" key="2">
    <source>
        <dbReference type="Proteomes" id="UP000798662"/>
    </source>
</evidence>
<comment type="caution">
    <text evidence="1">The sequence shown here is derived from an EMBL/GenBank/DDBJ whole genome shotgun (WGS) entry which is preliminary data.</text>
</comment>
<proteinExistence type="predicted"/>
<organism evidence="1 2">
    <name type="scientific">Pyropia yezoensis</name>
    <name type="common">Susabi-nori</name>
    <name type="synonym">Porphyra yezoensis</name>
    <dbReference type="NCBI Taxonomy" id="2788"/>
    <lineage>
        <taxon>Eukaryota</taxon>
        <taxon>Rhodophyta</taxon>
        <taxon>Bangiophyceae</taxon>
        <taxon>Bangiales</taxon>
        <taxon>Bangiaceae</taxon>
        <taxon>Pyropia</taxon>
    </lineage>
</organism>
<gene>
    <name evidence="1" type="ORF">I4F81_010181</name>
</gene>